<dbReference type="EMBL" id="VSSQ01029266">
    <property type="protein sequence ID" value="MPM79322.1"/>
    <property type="molecule type" value="Genomic_DNA"/>
</dbReference>
<dbReference type="GO" id="GO:0098797">
    <property type="term" value="C:plasma membrane protein complex"/>
    <property type="evidence" value="ECO:0007669"/>
    <property type="project" value="TreeGrafter"/>
</dbReference>
<evidence type="ECO:0000259" key="7">
    <source>
        <dbReference type="Pfam" id="PF02687"/>
    </source>
</evidence>
<feature type="domain" description="ABC3 transporter permease C-terminal" evidence="7">
    <location>
        <begin position="275"/>
        <end position="396"/>
    </location>
</feature>
<feature type="transmembrane region" description="Helical" evidence="6">
    <location>
        <begin position="369"/>
        <end position="392"/>
    </location>
</feature>
<evidence type="ECO:0000256" key="3">
    <source>
        <dbReference type="ARBA" id="ARBA00022692"/>
    </source>
</evidence>
<comment type="caution">
    <text evidence="8">The sequence shown here is derived from an EMBL/GenBank/DDBJ whole genome shotgun (WGS) entry which is preliminary data.</text>
</comment>
<dbReference type="PANTHER" id="PTHR30489">
    <property type="entry name" value="LIPOPROTEIN-RELEASING SYSTEM TRANSMEMBRANE PROTEIN LOLE"/>
    <property type="match status" value="1"/>
</dbReference>
<dbReference type="PANTHER" id="PTHR30489:SF0">
    <property type="entry name" value="LIPOPROTEIN-RELEASING SYSTEM TRANSMEMBRANE PROTEIN LOLE"/>
    <property type="match status" value="1"/>
</dbReference>
<evidence type="ECO:0000313" key="8">
    <source>
        <dbReference type="EMBL" id="MPM79322.1"/>
    </source>
</evidence>
<evidence type="ECO:0000256" key="6">
    <source>
        <dbReference type="SAM" id="Phobius"/>
    </source>
</evidence>
<evidence type="ECO:0000256" key="2">
    <source>
        <dbReference type="ARBA" id="ARBA00022475"/>
    </source>
</evidence>
<accession>A0A645CRH7</accession>
<dbReference type="AlphaFoldDB" id="A0A645CRH7"/>
<dbReference type="GO" id="GO:0044874">
    <property type="term" value="P:lipoprotein localization to outer membrane"/>
    <property type="evidence" value="ECO:0007669"/>
    <property type="project" value="TreeGrafter"/>
</dbReference>
<evidence type="ECO:0000256" key="1">
    <source>
        <dbReference type="ARBA" id="ARBA00004651"/>
    </source>
</evidence>
<feature type="transmembrane region" description="Helical" evidence="6">
    <location>
        <begin position="316"/>
        <end position="338"/>
    </location>
</feature>
<dbReference type="Pfam" id="PF02687">
    <property type="entry name" value="FtsX"/>
    <property type="match status" value="1"/>
</dbReference>
<reference evidence="8" key="1">
    <citation type="submission" date="2019-08" db="EMBL/GenBank/DDBJ databases">
        <authorList>
            <person name="Kucharzyk K."/>
            <person name="Murdoch R.W."/>
            <person name="Higgins S."/>
            <person name="Loffler F."/>
        </authorList>
    </citation>
    <scope>NUCLEOTIDE SEQUENCE</scope>
</reference>
<evidence type="ECO:0000256" key="4">
    <source>
        <dbReference type="ARBA" id="ARBA00022989"/>
    </source>
</evidence>
<keyword evidence="2" id="KW-1003">Cell membrane</keyword>
<keyword evidence="5 6" id="KW-0472">Membrane</keyword>
<sequence>MTFYQRAFRYIQRKKSKSILLFSCFLILSTMVLCATIILQTAQATNRSMQAKAGSKLVLEDQRGENNISAETLAQILKLPYVSKLNRSAIGTAYPANFFPITLKDSAETINMTVTLHAVDNTEIDGPFAQEKYRLLNGTPITETQGGILIDSILAETNQLGIGEQLTFNTNNGATASGEIIGIFFSGIEREQDASIVAAYRIENQIFVDHGLFETLFGTGGFSSISVYTSNPENLNDLYKQTKPLLNDTTSITTSDTLYRQMQAPLAQVTRITSLMLVLIVVTAIIVISLLLCMWMRMRTKEMAILISLGVSKIDLLGQTITESLVLFFFSMLGAAAFNGLAAPKLMQHVFSSDSLGAVANAHLELQHLLLLFLLGSVIVLIAVGVSILPILRSSPRDTLSKMEG</sequence>
<feature type="transmembrane region" description="Helical" evidence="6">
    <location>
        <begin position="275"/>
        <end position="295"/>
    </location>
</feature>
<protein>
    <recommendedName>
        <fullName evidence="7">ABC3 transporter permease C-terminal domain-containing protein</fullName>
    </recommendedName>
</protein>
<gene>
    <name evidence="8" type="ORF">SDC9_126355</name>
</gene>
<name>A0A645CRH7_9ZZZZ</name>
<organism evidence="8">
    <name type="scientific">bioreactor metagenome</name>
    <dbReference type="NCBI Taxonomy" id="1076179"/>
    <lineage>
        <taxon>unclassified sequences</taxon>
        <taxon>metagenomes</taxon>
        <taxon>ecological metagenomes</taxon>
    </lineage>
</organism>
<dbReference type="InterPro" id="IPR003838">
    <property type="entry name" value="ABC3_permease_C"/>
</dbReference>
<keyword evidence="3 6" id="KW-0812">Transmembrane</keyword>
<evidence type="ECO:0000256" key="5">
    <source>
        <dbReference type="ARBA" id="ARBA00023136"/>
    </source>
</evidence>
<dbReference type="InterPro" id="IPR051447">
    <property type="entry name" value="Lipoprotein-release_system"/>
</dbReference>
<keyword evidence="4 6" id="KW-1133">Transmembrane helix</keyword>
<proteinExistence type="predicted"/>
<comment type="subcellular location">
    <subcellularLocation>
        <location evidence="1">Cell membrane</location>
        <topology evidence="1">Multi-pass membrane protein</topology>
    </subcellularLocation>
</comment>